<name>A0A7S4MY21_9STRA</name>
<reference evidence="2" key="1">
    <citation type="submission" date="2021-01" db="EMBL/GenBank/DDBJ databases">
        <authorList>
            <person name="Corre E."/>
            <person name="Pelletier E."/>
            <person name="Niang G."/>
            <person name="Scheremetjew M."/>
            <person name="Finn R."/>
            <person name="Kale V."/>
            <person name="Holt S."/>
            <person name="Cochrane G."/>
            <person name="Meng A."/>
            <person name="Brown T."/>
            <person name="Cohen L."/>
        </authorList>
    </citation>
    <scope>NUCLEOTIDE SEQUENCE</scope>
    <source>
        <strain evidence="2">Isolate 1302-5</strain>
    </source>
</reference>
<proteinExistence type="predicted"/>
<gene>
    <name evidence="2" type="ORF">OAUR00152_LOCUS22095</name>
</gene>
<evidence type="ECO:0000256" key="1">
    <source>
        <dbReference type="SAM" id="SignalP"/>
    </source>
</evidence>
<dbReference type="EMBL" id="HBKQ01032361">
    <property type="protein sequence ID" value="CAE2252557.1"/>
    <property type="molecule type" value="Transcribed_RNA"/>
</dbReference>
<sequence>MKVVIVYALFLSILAGSSVRGTRVGHQGRALSVGPDHPVVEEQLATAQATWNDYFASSDIVFESFAYVETIHNECDLEDILDVMTDPDQVYISFALDSDHVSSTISLVSLTGAGADAALIEEYRAIVEANIAIGQDIFQVT</sequence>
<feature type="chain" id="PRO_5030725387" description="Subtilisin" evidence="1">
    <location>
        <begin position="22"/>
        <end position="141"/>
    </location>
</feature>
<evidence type="ECO:0008006" key="3">
    <source>
        <dbReference type="Google" id="ProtNLM"/>
    </source>
</evidence>
<dbReference type="AlphaFoldDB" id="A0A7S4MY21"/>
<organism evidence="2">
    <name type="scientific">Odontella aurita</name>
    <dbReference type="NCBI Taxonomy" id="265563"/>
    <lineage>
        <taxon>Eukaryota</taxon>
        <taxon>Sar</taxon>
        <taxon>Stramenopiles</taxon>
        <taxon>Ochrophyta</taxon>
        <taxon>Bacillariophyta</taxon>
        <taxon>Mediophyceae</taxon>
        <taxon>Biddulphiophycidae</taxon>
        <taxon>Eupodiscales</taxon>
        <taxon>Odontellaceae</taxon>
        <taxon>Odontella</taxon>
    </lineage>
</organism>
<feature type="signal peptide" evidence="1">
    <location>
        <begin position="1"/>
        <end position="21"/>
    </location>
</feature>
<keyword evidence="1" id="KW-0732">Signal</keyword>
<accession>A0A7S4MY21</accession>
<evidence type="ECO:0000313" key="2">
    <source>
        <dbReference type="EMBL" id="CAE2252557.1"/>
    </source>
</evidence>
<protein>
    <recommendedName>
        <fullName evidence="3">Subtilisin</fullName>
    </recommendedName>
</protein>